<dbReference type="Proteomes" id="UP001341840">
    <property type="component" value="Unassembled WGS sequence"/>
</dbReference>
<evidence type="ECO:0000313" key="4">
    <source>
        <dbReference type="Proteomes" id="UP001341840"/>
    </source>
</evidence>
<evidence type="ECO:0000256" key="1">
    <source>
        <dbReference type="SAM" id="MobiDB-lite"/>
    </source>
</evidence>
<feature type="compositionally biased region" description="Acidic residues" evidence="1">
    <location>
        <begin position="275"/>
        <end position="284"/>
    </location>
</feature>
<feature type="domain" description="PB1-like" evidence="2">
    <location>
        <begin position="4"/>
        <end position="101"/>
    </location>
</feature>
<protein>
    <recommendedName>
        <fullName evidence="2">PB1-like domain-containing protein</fullName>
    </recommendedName>
</protein>
<proteinExistence type="predicted"/>
<dbReference type="EMBL" id="JASCZI010241727">
    <property type="protein sequence ID" value="MED6205870.1"/>
    <property type="molecule type" value="Genomic_DNA"/>
</dbReference>
<feature type="compositionally biased region" description="Basic and acidic residues" evidence="1">
    <location>
        <begin position="292"/>
        <end position="303"/>
    </location>
</feature>
<organism evidence="3 4">
    <name type="scientific">Stylosanthes scabra</name>
    <dbReference type="NCBI Taxonomy" id="79078"/>
    <lineage>
        <taxon>Eukaryota</taxon>
        <taxon>Viridiplantae</taxon>
        <taxon>Streptophyta</taxon>
        <taxon>Embryophyta</taxon>
        <taxon>Tracheophyta</taxon>
        <taxon>Spermatophyta</taxon>
        <taxon>Magnoliopsida</taxon>
        <taxon>eudicotyledons</taxon>
        <taxon>Gunneridae</taxon>
        <taxon>Pentapetalae</taxon>
        <taxon>rosids</taxon>
        <taxon>fabids</taxon>
        <taxon>Fabales</taxon>
        <taxon>Fabaceae</taxon>
        <taxon>Papilionoideae</taxon>
        <taxon>50 kb inversion clade</taxon>
        <taxon>dalbergioids sensu lato</taxon>
        <taxon>Dalbergieae</taxon>
        <taxon>Pterocarpus clade</taxon>
        <taxon>Stylosanthes</taxon>
    </lineage>
</organism>
<evidence type="ECO:0000259" key="2">
    <source>
        <dbReference type="Pfam" id="PF26130"/>
    </source>
</evidence>
<evidence type="ECO:0000313" key="3">
    <source>
        <dbReference type="EMBL" id="MED6205870.1"/>
    </source>
</evidence>
<feature type="compositionally biased region" description="Gly residues" evidence="1">
    <location>
        <begin position="147"/>
        <end position="161"/>
    </location>
</feature>
<sequence>MVYFDIVLFHRGHFGYIDGEMRYVGGEKLTIGDNDSDFWSVFEADEKVRRLGDDDVAAMWYKDPSIANMSIGLRMFLEDSDALEMVRIAQLRGHVELFVVHDDYPEEGFPEIGYIDVGGGPAREDDGAVLGAGQNEEPAAEADPPNGGNGEGGAGANGEGGTVIEEGEGVAANGEGEAVITAGGAVYEEVDGGGVNENEEGVGVDAAPSGEKEGNDDVGPNLNREGAGANQGGEASVSDVVENEIDGSDDEDSDDAEYVPSCDEAESVDDVQFTDSEEEFDLEDNFFGVETGKGKKGADDKGKGVVNEDFNDIGEDSEDLEGV</sequence>
<comment type="caution">
    <text evidence="3">The sequence shown here is derived from an EMBL/GenBank/DDBJ whole genome shotgun (WGS) entry which is preliminary data.</text>
</comment>
<feature type="compositionally biased region" description="Acidic residues" evidence="1">
    <location>
        <begin position="309"/>
        <end position="323"/>
    </location>
</feature>
<name>A0ABU6Y655_9FABA</name>
<keyword evidence="4" id="KW-1185">Reference proteome</keyword>
<dbReference type="InterPro" id="IPR058594">
    <property type="entry name" value="PB1-like_dom_pln"/>
</dbReference>
<reference evidence="3 4" key="1">
    <citation type="journal article" date="2023" name="Plants (Basel)">
        <title>Bridging the Gap: Combining Genomics and Transcriptomics Approaches to Understand Stylosanthes scabra, an Orphan Legume from the Brazilian Caatinga.</title>
        <authorList>
            <person name="Ferreira-Neto J.R.C."/>
            <person name="da Silva M.D."/>
            <person name="Binneck E."/>
            <person name="de Melo N.F."/>
            <person name="da Silva R.H."/>
            <person name="de Melo A.L.T.M."/>
            <person name="Pandolfi V."/>
            <person name="Bustamante F.O."/>
            <person name="Brasileiro-Vidal A.C."/>
            <person name="Benko-Iseppon A.M."/>
        </authorList>
    </citation>
    <scope>NUCLEOTIDE SEQUENCE [LARGE SCALE GENOMIC DNA]</scope>
    <source>
        <tissue evidence="3">Leaves</tissue>
    </source>
</reference>
<gene>
    <name evidence="3" type="ORF">PIB30_021661</name>
</gene>
<dbReference type="Pfam" id="PF26130">
    <property type="entry name" value="PB1-like"/>
    <property type="match status" value="1"/>
</dbReference>
<feature type="region of interest" description="Disordered" evidence="1">
    <location>
        <begin position="190"/>
        <end position="323"/>
    </location>
</feature>
<feature type="region of interest" description="Disordered" evidence="1">
    <location>
        <begin position="136"/>
        <end position="162"/>
    </location>
</feature>
<accession>A0ABU6Y655</accession>
<feature type="compositionally biased region" description="Acidic residues" evidence="1">
    <location>
        <begin position="241"/>
        <end position="269"/>
    </location>
</feature>